<evidence type="ECO:0000256" key="3">
    <source>
        <dbReference type="ARBA" id="ARBA00022942"/>
    </source>
</evidence>
<keyword evidence="8" id="KW-1185">Reference proteome</keyword>
<protein>
    <recommendedName>
        <fullName evidence="6">Proteasome subunit beta</fullName>
    </recommendedName>
</protein>
<evidence type="ECO:0000313" key="7">
    <source>
        <dbReference type="EMBL" id="PIK35217.1"/>
    </source>
</evidence>
<evidence type="ECO:0000256" key="5">
    <source>
        <dbReference type="ARBA" id="ARBA00049625"/>
    </source>
</evidence>
<organism evidence="7 8">
    <name type="scientific">Stichopus japonicus</name>
    <name type="common">Sea cucumber</name>
    <dbReference type="NCBI Taxonomy" id="307972"/>
    <lineage>
        <taxon>Eukaryota</taxon>
        <taxon>Metazoa</taxon>
        <taxon>Echinodermata</taxon>
        <taxon>Eleutherozoa</taxon>
        <taxon>Echinozoa</taxon>
        <taxon>Holothuroidea</taxon>
        <taxon>Aspidochirotacea</taxon>
        <taxon>Aspidochirotida</taxon>
        <taxon>Stichopodidae</taxon>
        <taxon>Apostichopus</taxon>
    </lineage>
</organism>
<evidence type="ECO:0000256" key="2">
    <source>
        <dbReference type="ARBA" id="ARBA00022490"/>
    </source>
</evidence>
<dbReference type="Proteomes" id="UP000230750">
    <property type="component" value="Unassembled WGS sequence"/>
</dbReference>
<keyword evidence="2 6" id="KW-0963">Cytoplasm</keyword>
<comment type="function">
    <text evidence="6">Component of the proteasome, a multicatalytic proteinase complex which is characterized by its ability to cleave peptides with Arg, Phe, Tyr, Leu, and Glu adjacent to the leaving group at neutral or slightly basic pH. The proteasome has an ATP-dependent proteolytic activity.</text>
</comment>
<keyword evidence="4 6" id="KW-0539">Nucleus</keyword>
<dbReference type="InterPro" id="IPR023333">
    <property type="entry name" value="Proteasome_suB-type"/>
</dbReference>
<evidence type="ECO:0000256" key="1">
    <source>
        <dbReference type="ARBA" id="ARBA00011656"/>
    </source>
</evidence>
<name>A0A2G8JHJ3_STIJA</name>
<dbReference type="InterPro" id="IPR029055">
    <property type="entry name" value="Ntn_hydrolases_N"/>
</dbReference>
<dbReference type="GO" id="GO:0005737">
    <property type="term" value="C:cytoplasm"/>
    <property type="evidence" value="ECO:0007669"/>
    <property type="project" value="UniProtKB-SubCell"/>
</dbReference>
<dbReference type="InterPro" id="IPR035206">
    <property type="entry name" value="Proteasome_beta2"/>
</dbReference>
<comment type="subcellular location">
    <subcellularLocation>
        <location evidence="6">Cytoplasm</location>
    </subcellularLocation>
    <subcellularLocation>
        <location evidence="6">Nucleus</location>
    </subcellularLocation>
</comment>
<accession>A0A2G8JHJ3</accession>
<dbReference type="PANTHER" id="PTHR32194:SF2">
    <property type="entry name" value="PROTEASOME SUBUNIT BETA TYPE-1"/>
    <property type="match status" value="1"/>
</dbReference>
<dbReference type="EMBL" id="MRZV01001955">
    <property type="protein sequence ID" value="PIK35217.1"/>
    <property type="molecule type" value="Genomic_DNA"/>
</dbReference>
<comment type="subunit">
    <text evidence="1">The 26S proteasome consists of a 20S proteasome core and two 19S regulatory subunits. The 20S proteasome core is a barrel-shaped complex made of 28 subunits that are arranged in four stacked rings. The two outer rings are each formed by seven alpha subunits, and the two inner rings are formed by seven beta subunits. The proteolytic activity is exerted by three beta-subunits PSMB5, PSMB6 and PSMB7.</text>
</comment>
<dbReference type="AlphaFoldDB" id="A0A2G8JHJ3"/>
<keyword evidence="3 6" id="KW-0647">Proteasome</keyword>
<dbReference type="STRING" id="307972.A0A2G8JHJ3"/>
<dbReference type="GO" id="GO:0010498">
    <property type="term" value="P:proteasomal protein catabolic process"/>
    <property type="evidence" value="ECO:0007669"/>
    <property type="project" value="InterPro"/>
</dbReference>
<dbReference type="SUPFAM" id="SSF56235">
    <property type="entry name" value="N-terminal nucleophile aminohydrolases (Ntn hydrolases)"/>
    <property type="match status" value="1"/>
</dbReference>
<comment type="caution">
    <text evidence="7">The sequence shown here is derived from an EMBL/GenBank/DDBJ whole genome shotgun (WGS) entry which is preliminary data.</text>
</comment>
<dbReference type="InterPro" id="IPR001353">
    <property type="entry name" value="Proteasome_sua/b"/>
</dbReference>
<sequence length="166" mass="18991">MFELSSKLLMLCVGEAGDTVQFAEYIQKNMQLYKIRNGYELSPKAAANFTRKNLADFLRSRTPYMVNMLLAGHDDQDGPSLFYMDYLASLQQVPYAAHGYGSFFTMSVIDRLYKPGLSKDEAQSILQKCLDEVQRRFIINLPMFQVRIIDKDGVHQLPNLRPKPAV</sequence>
<dbReference type="GO" id="GO:0005839">
    <property type="term" value="C:proteasome core complex"/>
    <property type="evidence" value="ECO:0007669"/>
    <property type="project" value="InterPro"/>
</dbReference>
<dbReference type="GO" id="GO:0005634">
    <property type="term" value="C:nucleus"/>
    <property type="evidence" value="ECO:0007669"/>
    <property type="project" value="UniProtKB-SubCell"/>
</dbReference>
<dbReference type="Gene3D" id="3.60.20.10">
    <property type="entry name" value="Glutamine Phosphoribosylpyrophosphate, subunit 1, domain 1"/>
    <property type="match status" value="1"/>
</dbReference>
<dbReference type="FunFam" id="3.60.20.10:FF:000008">
    <property type="entry name" value="Proteasome subunit beta type-4"/>
    <property type="match status" value="1"/>
</dbReference>
<dbReference type="OrthoDB" id="268428at2759"/>
<comment type="function">
    <text evidence="5">Non-catalytic component of the 20S core proteasome complex involved in the proteolytic degradation of most intracellular proteins. This complex plays numerous essential roles within the cell by associating with different regulatory particles. Associated with two 19S regulatory particles, forms the 26S proteasome and thus participates in the ATP-dependent degradation of ubiquitinated proteins. The 26S proteasome plays a key role in the maintenance of protein homeostasis by removing misfolded or damaged proteins that could impair cellular functions, and by removing proteins whose functions are no longer required. Associated with the PA200 or PA28, the 20S proteasome mediates ubiquitin-independent protein degradation. This type of proteolysis is required in several pathways including spermatogenesis (20S-PA200 complex) or generation of a subset of MHC class I-presented antigenic peptides (20S-PA28 complex).</text>
</comment>
<dbReference type="PROSITE" id="PS51476">
    <property type="entry name" value="PROTEASOME_BETA_2"/>
    <property type="match status" value="1"/>
</dbReference>
<comment type="subunit">
    <text evidence="6">Component of the proteasome complex.</text>
</comment>
<gene>
    <name evidence="7" type="ORF">BSL78_27953</name>
</gene>
<evidence type="ECO:0000313" key="8">
    <source>
        <dbReference type="Proteomes" id="UP000230750"/>
    </source>
</evidence>
<evidence type="ECO:0000256" key="6">
    <source>
        <dbReference type="RuleBase" id="RU004203"/>
    </source>
</evidence>
<dbReference type="PANTHER" id="PTHR32194">
    <property type="entry name" value="METALLOPROTEASE TLDD"/>
    <property type="match status" value="1"/>
</dbReference>
<dbReference type="Pfam" id="PF00227">
    <property type="entry name" value="Proteasome"/>
    <property type="match status" value="1"/>
</dbReference>
<proteinExistence type="inferred from homology"/>
<reference evidence="7 8" key="1">
    <citation type="journal article" date="2017" name="PLoS Biol.">
        <title>The sea cucumber genome provides insights into morphological evolution and visceral regeneration.</title>
        <authorList>
            <person name="Zhang X."/>
            <person name="Sun L."/>
            <person name="Yuan J."/>
            <person name="Sun Y."/>
            <person name="Gao Y."/>
            <person name="Zhang L."/>
            <person name="Li S."/>
            <person name="Dai H."/>
            <person name="Hamel J.F."/>
            <person name="Liu C."/>
            <person name="Yu Y."/>
            <person name="Liu S."/>
            <person name="Lin W."/>
            <person name="Guo K."/>
            <person name="Jin S."/>
            <person name="Xu P."/>
            <person name="Storey K.B."/>
            <person name="Huan P."/>
            <person name="Zhang T."/>
            <person name="Zhou Y."/>
            <person name="Zhang J."/>
            <person name="Lin C."/>
            <person name="Li X."/>
            <person name="Xing L."/>
            <person name="Huo D."/>
            <person name="Sun M."/>
            <person name="Wang L."/>
            <person name="Mercier A."/>
            <person name="Li F."/>
            <person name="Yang H."/>
            <person name="Xiang J."/>
        </authorList>
    </citation>
    <scope>NUCLEOTIDE SEQUENCE [LARGE SCALE GENOMIC DNA]</scope>
    <source>
        <strain evidence="7">Shaxun</strain>
        <tissue evidence="7">Muscle</tissue>
    </source>
</reference>
<evidence type="ECO:0000256" key="4">
    <source>
        <dbReference type="ARBA" id="ARBA00023242"/>
    </source>
</evidence>
<dbReference type="CDD" id="cd03758">
    <property type="entry name" value="proteasome_beta_type_2"/>
    <property type="match status" value="1"/>
</dbReference>
<comment type="similarity">
    <text evidence="6">Belongs to the peptidase T1B family.</text>
</comment>